<accession>A0A8J2ZJE8</accession>
<keyword evidence="1" id="KW-0812">Transmembrane</keyword>
<feature type="transmembrane region" description="Helical" evidence="1">
    <location>
        <begin position="212"/>
        <end position="232"/>
    </location>
</feature>
<reference evidence="3" key="1">
    <citation type="journal article" date="2014" name="Int. J. Syst. Evol. Microbiol.">
        <title>Complete genome sequence of Corynebacterium casei LMG S-19264T (=DSM 44701T), isolated from a smear-ripened cheese.</title>
        <authorList>
            <consortium name="US DOE Joint Genome Institute (JGI-PGF)"/>
            <person name="Walter F."/>
            <person name="Albersmeier A."/>
            <person name="Kalinowski J."/>
            <person name="Ruckert C."/>
        </authorList>
    </citation>
    <scope>NUCLEOTIDE SEQUENCE</scope>
    <source>
        <strain evidence="3">CGMCC 1.15762</strain>
    </source>
</reference>
<keyword evidence="4" id="KW-1185">Reference proteome</keyword>
<dbReference type="EMBL" id="BMJV01000003">
    <property type="protein sequence ID" value="GGG71467.1"/>
    <property type="molecule type" value="Genomic_DNA"/>
</dbReference>
<proteinExistence type="predicted"/>
<dbReference type="Proteomes" id="UP000617145">
    <property type="component" value="Unassembled WGS sequence"/>
</dbReference>
<feature type="domain" description="DUF5671" evidence="2">
    <location>
        <begin position="67"/>
        <end position="199"/>
    </location>
</feature>
<comment type="caution">
    <text evidence="3">The sequence shown here is derived from an EMBL/GenBank/DDBJ whole genome shotgun (WGS) entry which is preliminary data.</text>
</comment>
<feature type="transmembrane region" description="Helical" evidence="1">
    <location>
        <begin position="182"/>
        <end position="200"/>
    </location>
</feature>
<dbReference type="RefSeq" id="WP_188789997.1">
    <property type="nucleotide sequence ID" value="NZ_BMJV01000003.1"/>
</dbReference>
<dbReference type="InterPro" id="IPR043728">
    <property type="entry name" value="DUF5671"/>
</dbReference>
<evidence type="ECO:0000256" key="1">
    <source>
        <dbReference type="SAM" id="Phobius"/>
    </source>
</evidence>
<keyword evidence="1" id="KW-1133">Transmembrane helix</keyword>
<evidence type="ECO:0000259" key="2">
    <source>
        <dbReference type="Pfam" id="PF18920"/>
    </source>
</evidence>
<reference evidence="3" key="2">
    <citation type="submission" date="2020-09" db="EMBL/GenBank/DDBJ databases">
        <authorList>
            <person name="Sun Q."/>
            <person name="Zhou Y."/>
        </authorList>
    </citation>
    <scope>NUCLEOTIDE SEQUENCE</scope>
    <source>
        <strain evidence="3">CGMCC 1.15762</strain>
    </source>
</reference>
<feature type="transmembrane region" description="Helical" evidence="1">
    <location>
        <begin position="109"/>
        <end position="128"/>
    </location>
</feature>
<gene>
    <name evidence="3" type="ORF">GCM10011415_19150</name>
</gene>
<evidence type="ECO:0000313" key="4">
    <source>
        <dbReference type="Proteomes" id="UP000617145"/>
    </source>
</evidence>
<keyword evidence="1" id="KW-0472">Membrane</keyword>
<dbReference type="Pfam" id="PF18920">
    <property type="entry name" value="DUF5671"/>
    <property type="match status" value="1"/>
</dbReference>
<evidence type="ECO:0000313" key="3">
    <source>
        <dbReference type="EMBL" id="GGG71467.1"/>
    </source>
</evidence>
<protein>
    <recommendedName>
        <fullName evidence="2">DUF5671 domain-containing protein</fullName>
    </recommendedName>
</protein>
<feature type="transmembrane region" description="Helical" evidence="1">
    <location>
        <begin position="149"/>
        <end position="170"/>
    </location>
</feature>
<organism evidence="3 4">
    <name type="scientific">Salipiger pallidus</name>
    <dbReference type="NCBI Taxonomy" id="1775170"/>
    <lineage>
        <taxon>Bacteria</taxon>
        <taxon>Pseudomonadati</taxon>
        <taxon>Pseudomonadota</taxon>
        <taxon>Alphaproteobacteria</taxon>
        <taxon>Rhodobacterales</taxon>
        <taxon>Roseobacteraceae</taxon>
        <taxon>Salipiger</taxon>
    </lineage>
</organism>
<sequence>MADQDRLGSWIGSAIGAGIPKPVLRAELIAEGWTDREADAALAAWSDTPGAAGAIPRPVRSTAARDALFYALLFITFGMVSGQVLALLFGQIDLWLADPTTRYIGGAGTARWSLAALIVFAPTFWLLDRADRRSLVEDPARRHGTVRRWLSSIAILIAAMVLLSDALYVIFSYLDGALSSRFIAKALTVAGMAVLVLGYFRQDRGRTPATAALLGLAALTAVLTFTATGGPAKGRMQARDRAHLSDLDTLSYSVRTCLADRADLPETFDPTDCAPSGGTLSAMAEDVRYERLSDTEFRLCVEIEDPGSPRLGNTVMDGTEACRVQSLD</sequence>
<dbReference type="AlphaFoldDB" id="A0A8J2ZJE8"/>
<name>A0A8J2ZJE8_9RHOB</name>
<feature type="transmembrane region" description="Helical" evidence="1">
    <location>
        <begin position="67"/>
        <end position="89"/>
    </location>
</feature>